<dbReference type="EMBL" id="JBHUMM010000043">
    <property type="protein sequence ID" value="MFD2673287.1"/>
    <property type="molecule type" value="Genomic_DNA"/>
</dbReference>
<comment type="similarity">
    <text evidence="6">Belongs to the Ahb/Nir family.</text>
</comment>
<keyword evidence="3" id="KW-0804">Transcription</keyword>
<evidence type="ECO:0000256" key="1">
    <source>
        <dbReference type="ARBA" id="ARBA00023015"/>
    </source>
</evidence>
<evidence type="ECO:0000256" key="4">
    <source>
        <dbReference type="ARBA" id="ARBA00023239"/>
    </source>
</evidence>
<evidence type="ECO:0000256" key="8">
    <source>
        <dbReference type="ARBA" id="ARBA00048470"/>
    </source>
</evidence>
<evidence type="ECO:0000256" key="5">
    <source>
        <dbReference type="ARBA" id="ARBA00023444"/>
    </source>
</evidence>
<keyword evidence="1" id="KW-0805">Transcription regulation</keyword>
<dbReference type="PANTHER" id="PTHR43413:SF1">
    <property type="entry name" value="SIROHEME DECARBOXYLASE NIRL SUBUNIT"/>
    <property type="match status" value="1"/>
</dbReference>
<evidence type="ECO:0000256" key="3">
    <source>
        <dbReference type="ARBA" id="ARBA00023163"/>
    </source>
</evidence>
<dbReference type="SMART" id="SM00344">
    <property type="entry name" value="HTH_ASNC"/>
    <property type="match status" value="1"/>
</dbReference>
<evidence type="ECO:0000313" key="11">
    <source>
        <dbReference type="Proteomes" id="UP001597497"/>
    </source>
</evidence>
<evidence type="ECO:0000313" key="10">
    <source>
        <dbReference type="EMBL" id="MFD2673287.1"/>
    </source>
</evidence>
<name>A0ABW5RGV6_9BACL</name>
<comment type="catalytic activity">
    <reaction evidence="8">
        <text>siroheme + 2 H(+) = 12,18-didecarboxysiroheme + 2 CO2</text>
        <dbReference type="Rhea" id="RHEA:19093"/>
        <dbReference type="ChEBI" id="CHEBI:15378"/>
        <dbReference type="ChEBI" id="CHEBI:16526"/>
        <dbReference type="ChEBI" id="CHEBI:60052"/>
        <dbReference type="ChEBI" id="CHEBI:140497"/>
        <dbReference type="EC" id="4.1.1.111"/>
    </reaction>
</comment>
<evidence type="ECO:0000259" key="9">
    <source>
        <dbReference type="PROSITE" id="PS50956"/>
    </source>
</evidence>
<proteinExistence type="inferred from homology"/>
<dbReference type="PANTHER" id="PTHR43413">
    <property type="entry name" value="TRANSCRIPTIONAL REGULATOR, ASNC FAMILY"/>
    <property type="match status" value="1"/>
</dbReference>
<dbReference type="SUPFAM" id="SSF46785">
    <property type="entry name" value="Winged helix' DNA-binding domain"/>
    <property type="match status" value="1"/>
</dbReference>
<dbReference type="InterPro" id="IPR000485">
    <property type="entry name" value="AsnC-type_HTH_dom"/>
</dbReference>
<dbReference type="Gene3D" id="1.10.10.10">
    <property type="entry name" value="Winged helix-like DNA-binding domain superfamily/Winged helix DNA-binding domain"/>
    <property type="match status" value="1"/>
</dbReference>
<comment type="pathway">
    <text evidence="5">Porphyrin-containing compound metabolism.</text>
</comment>
<keyword evidence="4" id="KW-0456">Lyase</keyword>
<dbReference type="Proteomes" id="UP001597497">
    <property type="component" value="Unassembled WGS sequence"/>
</dbReference>
<comment type="caution">
    <text evidence="10">The sequence shown here is derived from an EMBL/GenBank/DDBJ whole genome shotgun (WGS) entry which is preliminary data.</text>
</comment>
<evidence type="ECO:0000256" key="2">
    <source>
        <dbReference type="ARBA" id="ARBA00023125"/>
    </source>
</evidence>
<evidence type="ECO:0000256" key="7">
    <source>
        <dbReference type="ARBA" id="ARBA00023471"/>
    </source>
</evidence>
<dbReference type="EC" id="4.1.1.111" evidence="7"/>
<protein>
    <recommendedName>
        <fullName evidence="7">siroheme decarboxylase</fullName>
        <ecNumber evidence="7">4.1.1.111</ecNumber>
    </recommendedName>
</protein>
<feature type="domain" description="HTH asnC-type" evidence="9">
    <location>
        <begin position="2"/>
        <end position="66"/>
    </location>
</feature>
<keyword evidence="11" id="KW-1185">Reference proteome</keyword>
<dbReference type="Pfam" id="PF22451">
    <property type="entry name" value="NirdL-like_HTH"/>
    <property type="match status" value="1"/>
</dbReference>
<dbReference type="InterPro" id="IPR036390">
    <property type="entry name" value="WH_DNA-bd_sf"/>
</dbReference>
<keyword evidence="2" id="KW-0238">DNA-binding</keyword>
<dbReference type="InterPro" id="IPR019888">
    <property type="entry name" value="Tscrpt_reg_AsnC-like"/>
</dbReference>
<dbReference type="Gene3D" id="3.30.70.3460">
    <property type="match status" value="1"/>
</dbReference>
<dbReference type="RefSeq" id="WP_379930849.1">
    <property type="nucleotide sequence ID" value="NZ_JBHUMM010000043.1"/>
</dbReference>
<evidence type="ECO:0000256" key="6">
    <source>
        <dbReference type="ARBA" id="ARBA00023457"/>
    </source>
</evidence>
<organism evidence="10 11">
    <name type="scientific">Marinicrinis sediminis</name>
    <dbReference type="NCBI Taxonomy" id="1652465"/>
    <lineage>
        <taxon>Bacteria</taxon>
        <taxon>Bacillati</taxon>
        <taxon>Bacillota</taxon>
        <taxon>Bacilli</taxon>
        <taxon>Bacillales</taxon>
        <taxon>Paenibacillaceae</taxon>
    </lineage>
</organism>
<dbReference type="InterPro" id="IPR040523">
    <property type="entry name" value="AsnC_trans_reg2"/>
</dbReference>
<dbReference type="InterPro" id="IPR050684">
    <property type="entry name" value="HTH-Siroheme_Decarb"/>
</dbReference>
<dbReference type="Pfam" id="PF17805">
    <property type="entry name" value="AsnC_trans_reg2"/>
    <property type="match status" value="1"/>
</dbReference>
<dbReference type="InterPro" id="IPR053953">
    <property type="entry name" value="NirdL-like_HTH"/>
</dbReference>
<sequence length="152" mass="17701">MLSEMDRALLQRMQGDFPVCDRPYARIAEEVGMTEQECLSRLQTLQSEGWIRRFGAILDSKTLGYASTLCAMKVAQEDVPAVGEIINHYEAVTHNYVRNHPYNIWFTLIAADQKEIQRLSQEIELTTQYEVHTLPAKKRYKINVQFQVHKER</sequence>
<reference evidence="11" key="1">
    <citation type="journal article" date="2019" name="Int. J. Syst. Evol. Microbiol.">
        <title>The Global Catalogue of Microorganisms (GCM) 10K type strain sequencing project: providing services to taxonomists for standard genome sequencing and annotation.</title>
        <authorList>
            <consortium name="The Broad Institute Genomics Platform"/>
            <consortium name="The Broad Institute Genome Sequencing Center for Infectious Disease"/>
            <person name="Wu L."/>
            <person name="Ma J."/>
        </authorList>
    </citation>
    <scope>NUCLEOTIDE SEQUENCE [LARGE SCALE GENOMIC DNA]</scope>
    <source>
        <strain evidence="11">KCTC 33676</strain>
    </source>
</reference>
<accession>A0ABW5RGV6</accession>
<dbReference type="InterPro" id="IPR036388">
    <property type="entry name" value="WH-like_DNA-bd_sf"/>
</dbReference>
<dbReference type="PROSITE" id="PS50956">
    <property type="entry name" value="HTH_ASNC_2"/>
    <property type="match status" value="1"/>
</dbReference>
<gene>
    <name evidence="10" type="ORF">ACFSUC_17065</name>
</gene>